<organism evidence="9 10">
    <name type="scientific">Cercophora scortea</name>
    <dbReference type="NCBI Taxonomy" id="314031"/>
    <lineage>
        <taxon>Eukaryota</taxon>
        <taxon>Fungi</taxon>
        <taxon>Dikarya</taxon>
        <taxon>Ascomycota</taxon>
        <taxon>Pezizomycotina</taxon>
        <taxon>Sordariomycetes</taxon>
        <taxon>Sordariomycetidae</taxon>
        <taxon>Sordariales</taxon>
        <taxon>Lasiosphaeriaceae</taxon>
        <taxon>Cercophora</taxon>
    </lineage>
</organism>
<gene>
    <name evidence="9" type="ORF">B0T19DRAFT_357005</name>
</gene>
<reference evidence="9" key="2">
    <citation type="submission" date="2023-06" db="EMBL/GenBank/DDBJ databases">
        <authorList>
            <consortium name="Lawrence Berkeley National Laboratory"/>
            <person name="Haridas S."/>
            <person name="Hensen N."/>
            <person name="Bonometti L."/>
            <person name="Westerberg I."/>
            <person name="Brannstrom I.O."/>
            <person name="Guillou S."/>
            <person name="Cros-Aarteil S."/>
            <person name="Calhoun S."/>
            <person name="Kuo A."/>
            <person name="Mondo S."/>
            <person name="Pangilinan J."/>
            <person name="Riley R."/>
            <person name="Labutti K."/>
            <person name="Andreopoulos B."/>
            <person name="Lipzen A."/>
            <person name="Chen C."/>
            <person name="Yanf M."/>
            <person name="Daum C."/>
            <person name="Ng V."/>
            <person name="Clum A."/>
            <person name="Steindorff A."/>
            <person name="Ohm R."/>
            <person name="Martin F."/>
            <person name="Silar P."/>
            <person name="Natvig D."/>
            <person name="Lalanne C."/>
            <person name="Gautier V."/>
            <person name="Ament-Velasquez S.L."/>
            <person name="Kruys A."/>
            <person name="Hutchinson M.I."/>
            <person name="Powell A.J."/>
            <person name="Barry K."/>
            <person name="Miller A.N."/>
            <person name="Grigoriev I.V."/>
            <person name="Debuchy R."/>
            <person name="Gladieux P."/>
            <person name="Thoren M.H."/>
            <person name="Johannesson H."/>
        </authorList>
    </citation>
    <scope>NUCLEOTIDE SEQUENCE</scope>
    <source>
        <strain evidence="9">SMH4131-1</strain>
    </source>
</reference>
<dbReference type="GO" id="GO:0000136">
    <property type="term" value="C:mannan polymerase complex"/>
    <property type="evidence" value="ECO:0007669"/>
    <property type="project" value="TreeGrafter"/>
</dbReference>
<evidence type="ECO:0000256" key="4">
    <source>
        <dbReference type="ARBA" id="ARBA00022989"/>
    </source>
</evidence>
<comment type="caution">
    <text evidence="9">The sequence shown here is derived from an EMBL/GenBank/DDBJ whole genome shotgun (WGS) entry which is preliminary data.</text>
</comment>
<dbReference type="GO" id="GO:0006487">
    <property type="term" value="P:protein N-linked glycosylation"/>
    <property type="evidence" value="ECO:0007669"/>
    <property type="project" value="TreeGrafter"/>
</dbReference>
<dbReference type="Gene3D" id="3.90.550.10">
    <property type="entry name" value="Spore Coat Polysaccharide Biosynthesis Protein SpsA, Chain A"/>
    <property type="match status" value="1"/>
</dbReference>
<dbReference type="InterPro" id="IPR029044">
    <property type="entry name" value="Nucleotide-diphossugar_trans"/>
</dbReference>
<feature type="transmembrane region" description="Helical" evidence="8">
    <location>
        <begin position="23"/>
        <end position="46"/>
    </location>
</feature>
<comment type="subcellular location">
    <subcellularLocation>
        <location evidence="1">Golgi apparatus membrane</location>
        <topology evidence="1">Single-pass type II membrane protein</topology>
    </subcellularLocation>
</comment>
<dbReference type="GO" id="GO:0000009">
    <property type="term" value="F:alpha-1,6-mannosyltransferase activity"/>
    <property type="evidence" value="ECO:0007669"/>
    <property type="project" value="TreeGrafter"/>
</dbReference>
<protein>
    <submittedName>
        <fullName evidence="9">Anp1-domain-containing protein</fullName>
    </submittedName>
</protein>
<dbReference type="PANTHER" id="PTHR43083">
    <property type="entry name" value="MANNAN POLYMERASE II"/>
    <property type="match status" value="1"/>
</dbReference>
<comment type="similarity">
    <text evidence="7">Belongs to the ANP1/MMN9/VAN1 family.</text>
</comment>
<keyword evidence="5" id="KW-0333">Golgi apparatus</keyword>
<dbReference type="InterPro" id="IPR052086">
    <property type="entry name" value="Mannan_Polymerase_Subunit"/>
</dbReference>
<evidence type="ECO:0000256" key="6">
    <source>
        <dbReference type="ARBA" id="ARBA00023136"/>
    </source>
</evidence>
<dbReference type="Proteomes" id="UP001286456">
    <property type="component" value="Unassembled WGS sequence"/>
</dbReference>
<dbReference type="Pfam" id="PF03452">
    <property type="entry name" value="Anp1"/>
    <property type="match status" value="1"/>
</dbReference>
<dbReference type="AlphaFoldDB" id="A0AAE0ILG6"/>
<dbReference type="GO" id="GO:0000032">
    <property type="term" value="P:cell wall mannoprotein biosynthetic process"/>
    <property type="evidence" value="ECO:0007669"/>
    <property type="project" value="TreeGrafter"/>
</dbReference>
<dbReference type="PANTHER" id="PTHR43083:SF4">
    <property type="entry name" value="N-GLYCOSYL-TRANSFERASE (AFU_ORTHOLOGUE AFUA_4G06870)"/>
    <property type="match status" value="1"/>
</dbReference>
<reference evidence="9" key="1">
    <citation type="journal article" date="2023" name="Mol. Phylogenet. Evol.">
        <title>Genome-scale phylogeny and comparative genomics of the fungal order Sordariales.</title>
        <authorList>
            <person name="Hensen N."/>
            <person name="Bonometti L."/>
            <person name="Westerberg I."/>
            <person name="Brannstrom I.O."/>
            <person name="Guillou S."/>
            <person name="Cros-Aarteil S."/>
            <person name="Calhoun S."/>
            <person name="Haridas S."/>
            <person name="Kuo A."/>
            <person name="Mondo S."/>
            <person name="Pangilinan J."/>
            <person name="Riley R."/>
            <person name="LaButti K."/>
            <person name="Andreopoulos B."/>
            <person name="Lipzen A."/>
            <person name="Chen C."/>
            <person name="Yan M."/>
            <person name="Daum C."/>
            <person name="Ng V."/>
            <person name="Clum A."/>
            <person name="Steindorff A."/>
            <person name="Ohm R.A."/>
            <person name="Martin F."/>
            <person name="Silar P."/>
            <person name="Natvig D.O."/>
            <person name="Lalanne C."/>
            <person name="Gautier V."/>
            <person name="Ament-Velasquez S.L."/>
            <person name="Kruys A."/>
            <person name="Hutchinson M.I."/>
            <person name="Powell A.J."/>
            <person name="Barry K."/>
            <person name="Miller A.N."/>
            <person name="Grigoriev I.V."/>
            <person name="Debuchy R."/>
            <person name="Gladieux P."/>
            <person name="Hiltunen Thoren M."/>
            <person name="Johannesson H."/>
        </authorList>
    </citation>
    <scope>NUCLEOTIDE SEQUENCE</scope>
    <source>
        <strain evidence="9">SMH4131-1</strain>
    </source>
</reference>
<evidence type="ECO:0000256" key="1">
    <source>
        <dbReference type="ARBA" id="ARBA00004323"/>
    </source>
</evidence>
<dbReference type="FunFam" id="3.90.550.10:FF:000017">
    <property type="entry name" value="Mannan polymerase II complex ANP1 subunit"/>
    <property type="match status" value="1"/>
</dbReference>
<keyword evidence="3" id="KW-0735">Signal-anchor</keyword>
<keyword evidence="6 8" id="KW-0472">Membrane</keyword>
<keyword evidence="4 8" id="KW-1133">Transmembrane helix</keyword>
<proteinExistence type="inferred from homology"/>
<evidence type="ECO:0000313" key="9">
    <source>
        <dbReference type="EMBL" id="KAK3327129.1"/>
    </source>
</evidence>
<evidence type="ECO:0000256" key="8">
    <source>
        <dbReference type="SAM" id="Phobius"/>
    </source>
</evidence>
<sequence>MLLPKGGVSWKAARSQLPPTRAIWVFLTKTRFLLFLALTGTILLLWRGIRTSASEMQSFYCWGPSKPPMEMSLNEQASWSSHMHTPVIFNHHAPLEVNSTTISHVDLNPIKSTTKALTNEERVLILTPLKDADRYLSKYFELLAELTYPHHLIDLGFLVGDSTDETLAVLAAELDRLQKRPDAFRSALVVEKDFNFKLSQSVEDRHGFEAQGPRRKAMGRARNYLLATALKPEHSWVYWRDVDIVDSPSKILEDFIAHDRDILVPNIWFHRYKDGRDIEGRFDYNSWVESDKGRRLANSLPKDVVLAEGYKQFDTGRTYMARMGDWRNDKDEELALDGIGGVNILVKADVHRSGINFPCYAFENQAETEGFAKMAKRAGYEVYGLPNYIVWHIDTEEKGGNA</sequence>
<evidence type="ECO:0000256" key="7">
    <source>
        <dbReference type="ARBA" id="ARBA00037964"/>
    </source>
</evidence>
<accession>A0AAE0ILG6</accession>
<keyword evidence="2 8" id="KW-0812">Transmembrane</keyword>
<evidence type="ECO:0000313" key="10">
    <source>
        <dbReference type="Proteomes" id="UP001286456"/>
    </source>
</evidence>
<keyword evidence="10" id="KW-1185">Reference proteome</keyword>
<evidence type="ECO:0000256" key="2">
    <source>
        <dbReference type="ARBA" id="ARBA00022692"/>
    </source>
</evidence>
<dbReference type="EMBL" id="JAUEPO010000003">
    <property type="protein sequence ID" value="KAK3327129.1"/>
    <property type="molecule type" value="Genomic_DNA"/>
</dbReference>
<name>A0AAE0ILG6_9PEZI</name>
<evidence type="ECO:0000256" key="3">
    <source>
        <dbReference type="ARBA" id="ARBA00022968"/>
    </source>
</evidence>
<dbReference type="SUPFAM" id="SSF53448">
    <property type="entry name" value="Nucleotide-diphospho-sugar transferases"/>
    <property type="match status" value="1"/>
</dbReference>
<evidence type="ECO:0000256" key="5">
    <source>
        <dbReference type="ARBA" id="ARBA00023034"/>
    </source>
</evidence>